<accession>E9HKA9</accession>
<dbReference type="KEGG" id="dpx:DAPPUDRAFT_260989"/>
<gene>
    <name evidence="1" type="ORF">DAPPUDRAFT_260989</name>
</gene>
<sequence length="64" mass="7401">MRQGMRQPCESTLLYYVEAGSRVNGTKFTIPNWRFQFVAAPNGVLNARFTTLKIQMMMIRSEVN</sequence>
<protein>
    <submittedName>
        <fullName evidence="1">Uncharacterized protein</fullName>
    </submittedName>
</protein>
<dbReference type="HOGENOM" id="CLU_2869821_0_0_1"/>
<name>E9HKA9_DAPPU</name>
<organism evidence="1 2">
    <name type="scientific">Daphnia pulex</name>
    <name type="common">Water flea</name>
    <dbReference type="NCBI Taxonomy" id="6669"/>
    <lineage>
        <taxon>Eukaryota</taxon>
        <taxon>Metazoa</taxon>
        <taxon>Ecdysozoa</taxon>
        <taxon>Arthropoda</taxon>
        <taxon>Crustacea</taxon>
        <taxon>Branchiopoda</taxon>
        <taxon>Diplostraca</taxon>
        <taxon>Cladocera</taxon>
        <taxon>Anomopoda</taxon>
        <taxon>Daphniidae</taxon>
        <taxon>Daphnia</taxon>
    </lineage>
</organism>
<dbReference type="AlphaFoldDB" id="E9HKA9"/>
<dbReference type="Proteomes" id="UP000000305">
    <property type="component" value="Unassembled WGS sequence"/>
</dbReference>
<keyword evidence="2" id="KW-1185">Reference proteome</keyword>
<dbReference type="EMBL" id="GL732667">
    <property type="protein sequence ID" value="EFX67853.1"/>
    <property type="molecule type" value="Genomic_DNA"/>
</dbReference>
<dbReference type="InParanoid" id="E9HKA9"/>
<evidence type="ECO:0000313" key="1">
    <source>
        <dbReference type="EMBL" id="EFX67853.1"/>
    </source>
</evidence>
<evidence type="ECO:0000313" key="2">
    <source>
        <dbReference type="Proteomes" id="UP000000305"/>
    </source>
</evidence>
<reference evidence="1 2" key="1">
    <citation type="journal article" date="2011" name="Science">
        <title>The ecoresponsive genome of Daphnia pulex.</title>
        <authorList>
            <person name="Colbourne J.K."/>
            <person name="Pfrender M.E."/>
            <person name="Gilbert D."/>
            <person name="Thomas W.K."/>
            <person name="Tucker A."/>
            <person name="Oakley T.H."/>
            <person name="Tokishita S."/>
            <person name="Aerts A."/>
            <person name="Arnold G.J."/>
            <person name="Basu M.K."/>
            <person name="Bauer D.J."/>
            <person name="Caceres C.E."/>
            <person name="Carmel L."/>
            <person name="Casola C."/>
            <person name="Choi J.H."/>
            <person name="Detter J.C."/>
            <person name="Dong Q."/>
            <person name="Dusheyko S."/>
            <person name="Eads B.D."/>
            <person name="Frohlich T."/>
            <person name="Geiler-Samerotte K.A."/>
            <person name="Gerlach D."/>
            <person name="Hatcher P."/>
            <person name="Jogdeo S."/>
            <person name="Krijgsveld J."/>
            <person name="Kriventseva E.V."/>
            <person name="Kultz D."/>
            <person name="Laforsch C."/>
            <person name="Lindquist E."/>
            <person name="Lopez J."/>
            <person name="Manak J.R."/>
            <person name="Muller J."/>
            <person name="Pangilinan J."/>
            <person name="Patwardhan R.P."/>
            <person name="Pitluck S."/>
            <person name="Pritham E.J."/>
            <person name="Rechtsteiner A."/>
            <person name="Rho M."/>
            <person name="Rogozin I.B."/>
            <person name="Sakarya O."/>
            <person name="Salamov A."/>
            <person name="Schaack S."/>
            <person name="Shapiro H."/>
            <person name="Shiga Y."/>
            <person name="Skalitzky C."/>
            <person name="Smith Z."/>
            <person name="Souvorov A."/>
            <person name="Sung W."/>
            <person name="Tang Z."/>
            <person name="Tsuchiya D."/>
            <person name="Tu H."/>
            <person name="Vos H."/>
            <person name="Wang M."/>
            <person name="Wolf Y.I."/>
            <person name="Yamagata H."/>
            <person name="Yamada T."/>
            <person name="Ye Y."/>
            <person name="Shaw J.R."/>
            <person name="Andrews J."/>
            <person name="Crease T.J."/>
            <person name="Tang H."/>
            <person name="Lucas S.M."/>
            <person name="Robertson H.M."/>
            <person name="Bork P."/>
            <person name="Koonin E.V."/>
            <person name="Zdobnov E.M."/>
            <person name="Grigoriev I.V."/>
            <person name="Lynch M."/>
            <person name="Boore J.L."/>
        </authorList>
    </citation>
    <scope>NUCLEOTIDE SEQUENCE [LARGE SCALE GENOMIC DNA]</scope>
</reference>
<proteinExistence type="predicted"/>